<keyword evidence="1" id="KW-0812">Transmembrane</keyword>
<reference evidence="2 3" key="1">
    <citation type="submission" date="2021-10" db="EMBL/GenBank/DDBJ databases">
        <title>Anaerobic single-cell dispensing facilitates the cultivation of human gut bacteria.</title>
        <authorList>
            <person name="Afrizal A."/>
        </authorList>
    </citation>
    <scope>NUCLEOTIDE SEQUENCE [LARGE SCALE GENOMIC DNA]</scope>
    <source>
        <strain evidence="2 3">CLA-AA-H200</strain>
    </source>
</reference>
<keyword evidence="3" id="KW-1185">Reference proteome</keyword>
<feature type="transmembrane region" description="Helical" evidence="1">
    <location>
        <begin position="12"/>
        <end position="31"/>
    </location>
</feature>
<dbReference type="Proteomes" id="UP001198151">
    <property type="component" value="Unassembled WGS sequence"/>
</dbReference>
<evidence type="ECO:0000313" key="2">
    <source>
        <dbReference type="EMBL" id="MCC2256219.1"/>
    </source>
</evidence>
<keyword evidence="1" id="KW-0472">Membrane</keyword>
<accession>A0ABS8G2Z8</accession>
<feature type="transmembrane region" description="Helical" evidence="1">
    <location>
        <begin position="37"/>
        <end position="57"/>
    </location>
</feature>
<evidence type="ECO:0000313" key="3">
    <source>
        <dbReference type="Proteomes" id="UP001198151"/>
    </source>
</evidence>
<proteinExistence type="predicted"/>
<organism evidence="2 3">
    <name type="scientific">Ruminococcus turbiniformis</name>
    <dbReference type="NCBI Taxonomy" id="2881258"/>
    <lineage>
        <taxon>Bacteria</taxon>
        <taxon>Bacillati</taxon>
        <taxon>Bacillota</taxon>
        <taxon>Clostridia</taxon>
        <taxon>Eubacteriales</taxon>
        <taxon>Oscillospiraceae</taxon>
        <taxon>Ruminococcus</taxon>
    </lineage>
</organism>
<gene>
    <name evidence="2" type="ORF">LKD70_17705</name>
</gene>
<sequence length="66" mass="7381">MRNYTIISKVTIVVCLYLIVLAAINSFTGFINSKITFSGTVICIAGFCIAIVAIIFLENERKRKHQ</sequence>
<evidence type="ECO:0000256" key="1">
    <source>
        <dbReference type="SAM" id="Phobius"/>
    </source>
</evidence>
<keyword evidence="1" id="KW-1133">Transmembrane helix</keyword>
<protein>
    <submittedName>
        <fullName evidence="2">Uncharacterized protein</fullName>
    </submittedName>
</protein>
<comment type="caution">
    <text evidence="2">The sequence shown here is derived from an EMBL/GenBank/DDBJ whole genome shotgun (WGS) entry which is preliminary data.</text>
</comment>
<dbReference type="RefSeq" id="WP_227709194.1">
    <property type="nucleotide sequence ID" value="NZ_JAJEQX010000058.1"/>
</dbReference>
<dbReference type="EMBL" id="JAJEQX010000058">
    <property type="protein sequence ID" value="MCC2256219.1"/>
    <property type="molecule type" value="Genomic_DNA"/>
</dbReference>
<name>A0ABS8G2Z8_9FIRM</name>